<dbReference type="CDD" id="cd00093">
    <property type="entry name" value="HTH_XRE"/>
    <property type="match status" value="1"/>
</dbReference>
<feature type="domain" description="HTH cro/C1-type" evidence="1">
    <location>
        <begin position="16"/>
        <end position="69"/>
    </location>
</feature>
<protein>
    <submittedName>
        <fullName evidence="2">XRE family transcriptional regulator</fullName>
    </submittedName>
</protein>
<comment type="caution">
    <text evidence="2">The sequence shown here is derived from an EMBL/GenBank/DDBJ whole genome shotgun (WGS) entry which is preliminary data.</text>
</comment>
<dbReference type="PROSITE" id="PS50943">
    <property type="entry name" value="HTH_CROC1"/>
    <property type="match status" value="1"/>
</dbReference>
<proteinExistence type="predicted"/>
<dbReference type="RefSeq" id="WP_119667867.1">
    <property type="nucleotide sequence ID" value="NZ_QXED01000003.1"/>
</dbReference>
<evidence type="ECO:0000259" key="1">
    <source>
        <dbReference type="PROSITE" id="PS50943"/>
    </source>
</evidence>
<sequence length="103" mass="11468">MPLTRNPKAADLSKRFREFRKRLGLSQSELAAQLGVEQTTVSNIEIGRSEFSFTVLYALSDLGCSPTWLFLGEGPMLLKPQKAHLEVRETPGSTEYIIRVATA</sequence>
<dbReference type="Proteomes" id="UP000283523">
    <property type="component" value="Unassembled WGS sequence"/>
</dbReference>
<name>A0A418MB96_9BACT</name>
<keyword evidence="3" id="KW-1185">Reference proteome</keyword>
<evidence type="ECO:0000313" key="3">
    <source>
        <dbReference type="Proteomes" id="UP000283523"/>
    </source>
</evidence>
<dbReference type="OrthoDB" id="674774at2"/>
<dbReference type="SMART" id="SM00530">
    <property type="entry name" value="HTH_XRE"/>
    <property type="match status" value="1"/>
</dbReference>
<dbReference type="InterPro" id="IPR010982">
    <property type="entry name" value="Lambda_DNA-bd_dom_sf"/>
</dbReference>
<organism evidence="2 3">
    <name type="scientific">Fibrisoma montanum</name>
    <dbReference type="NCBI Taxonomy" id="2305895"/>
    <lineage>
        <taxon>Bacteria</taxon>
        <taxon>Pseudomonadati</taxon>
        <taxon>Bacteroidota</taxon>
        <taxon>Cytophagia</taxon>
        <taxon>Cytophagales</taxon>
        <taxon>Spirosomataceae</taxon>
        <taxon>Fibrisoma</taxon>
    </lineage>
</organism>
<dbReference type="AlphaFoldDB" id="A0A418MB96"/>
<dbReference type="EMBL" id="QXED01000003">
    <property type="protein sequence ID" value="RIV23651.1"/>
    <property type="molecule type" value="Genomic_DNA"/>
</dbReference>
<dbReference type="InterPro" id="IPR001387">
    <property type="entry name" value="Cro/C1-type_HTH"/>
</dbReference>
<dbReference type="GO" id="GO:0003677">
    <property type="term" value="F:DNA binding"/>
    <property type="evidence" value="ECO:0007669"/>
    <property type="project" value="InterPro"/>
</dbReference>
<dbReference type="Gene3D" id="1.10.260.40">
    <property type="entry name" value="lambda repressor-like DNA-binding domains"/>
    <property type="match status" value="1"/>
</dbReference>
<accession>A0A418MB96</accession>
<reference evidence="2 3" key="1">
    <citation type="submission" date="2018-08" db="EMBL/GenBank/DDBJ databases">
        <title>Fibrisoma montanum sp. nov., isolated from Danxia mountain soil.</title>
        <authorList>
            <person name="Huang Y."/>
        </authorList>
    </citation>
    <scope>NUCLEOTIDE SEQUENCE [LARGE SCALE GENOMIC DNA]</scope>
    <source>
        <strain evidence="2 3">HYT19</strain>
    </source>
</reference>
<evidence type="ECO:0000313" key="2">
    <source>
        <dbReference type="EMBL" id="RIV23651.1"/>
    </source>
</evidence>
<dbReference type="Pfam" id="PF01381">
    <property type="entry name" value="HTH_3"/>
    <property type="match status" value="1"/>
</dbReference>
<dbReference type="SUPFAM" id="SSF47413">
    <property type="entry name" value="lambda repressor-like DNA-binding domains"/>
    <property type="match status" value="1"/>
</dbReference>
<gene>
    <name evidence="2" type="ORF">DYU11_11765</name>
</gene>